<evidence type="ECO:0000313" key="4">
    <source>
        <dbReference type="EMBL" id="MBD3932502.1"/>
    </source>
</evidence>
<evidence type="ECO:0000313" key="5">
    <source>
        <dbReference type="Proteomes" id="UP000632289"/>
    </source>
</evidence>
<keyword evidence="5" id="KW-1185">Reference proteome</keyword>
<feature type="transmembrane region" description="Helical" evidence="1">
    <location>
        <begin position="137"/>
        <end position="164"/>
    </location>
</feature>
<dbReference type="Pfam" id="PF13828">
    <property type="entry name" value="DUF4190"/>
    <property type="match status" value="1"/>
</dbReference>
<dbReference type="InterPro" id="IPR025241">
    <property type="entry name" value="DUF4190"/>
</dbReference>
<feature type="domain" description="DUF4190" evidence="3">
    <location>
        <begin position="98"/>
        <end position="156"/>
    </location>
</feature>
<dbReference type="Proteomes" id="UP000632289">
    <property type="component" value="Unassembled WGS sequence"/>
</dbReference>
<dbReference type="InterPro" id="IPR012551">
    <property type="entry name" value="DUF1707_SHOCT-like"/>
</dbReference>
<keyword evidence="1" id="KW-0812">Transmembrane</keyword>
<dbReference type="AlphaFoldDB" id="A0A927F0L9"/>
<evidence type="ECO:0000259" key="3">
    <source>
        <dbReference type="Pfam" id="PF13828"/>
    </source>
</evidence>
<evidence type="ECO:0000259" key="2">
    <source>
        <dbReference type="Pfam" id="PF08044"/>
    </source>
</evidence>
<name>A0A927F0L9_9ACTN</name>
<reference evidence="4" key="1">
    <citation type="submission" date="2020-09" db="EMBL/GenBank/DDBJ databases">
        <title>Secondary metabolite and genome analysis of marine Streptomyces chumphonensis KK1-2T.</title>
        <authorList>
            <person name="Phongsopitanun W."/>
            <person name="Kanchanasin P."/>
            <person name="Pittayakhajonwut P."/>
            <person name="Suwanborirux K."/>
            <person name="Tanasupawat S."/>
        </authorList>
    </citation>
    <scope>NUCLEOTIDE SEQUENCE</scope>
    <source>
        <strain evidence="4">KK1-2</strain>
    </source>
</reference>
<dbReference type="PANTHER" id="PTHR40763:SF4">
    <property type="entry name" value="DUF1707 DOMAIN-CONTAINING PROTEIN"/>
    <property type="match status" value="1"/>
</dbReference>
<dbReference type="Pfam" id="PF08044">
    <property type="entry name" value="DUF1707"/>
    <property type="match status" value="1"/>
</dbReference>
<sequence>MRASDADRERAADVLKAGYAEGRLPKGEYEARLHRIHEASTYAEMQPLIADLPQGPVPAPAPAPYQRPAEPTYHITPPRYSPYPVHPMRRPPETSGWATAALVCACLVPAVYITALPAVICGHVARADIRRTGKEGGGFATAGIVVGYVAMGFAALIAFFAVALSV</sequence>
<proteinExistence type="predicted"/>
<protein>
    <submittedName>
        <fullName evidence="4">DUF1707 and DUF4190 domain-containing protein</fullName>
    </submittedName>
</protein>
<feature type="domain" description="DUF1707" evidence="2">
    <location>
        <begin position="1"/>
        <end position="53"/>
    </location>
</feature>
<keyword evidence="1" id="KW-1133">Transmembrane helix</keyword>
<comment type="caution">
    <text evidence="4">The sequence shown here is derived from an EMBL/GenBank/DDBJ whole genome shotgun (WGS) entry which is preliminary data.</text>
</comment>
<evidence type="ECO:0000256" key="1">
    <source>
        <dbReference type="SAM" id="Phobius"/>
    </source>
</evidence>
<feature type="transmembrane region" description="Helical" evidence="1">
    <location>
        <begin position="97"/>
        <end position="125"/>
    </location>
</feature>
<organism evidence="4 5">
    <name type="scientific">Streptomyces chumphonensis</name>
    <dbReference type="NCBI Taxonomy" id="1214925"/>
    <lineage>
        <taxon>Bacteria</taxon>
        <taxon>Bacillati</taxon>
        <taxon>Actinomycetota</taxon>
        <taxon>Actinomycetes</taxon>
        <taxon>Kitasatosporales</taxon>
        <taxon>Streptomycetaceae</taxon>
        <taxon>Streptomyces</taxon>
    </lineage>
</organism>
<dbReference type="EMBL" id="JACXYU010000005">
    <property type="protein sequence ID" value="MBD3932502.1"/>
    <property type="molecule type" value="Genomic_DNA"/>
</dbReference>
<dbReference type="PANTHER" id="PTHR40763">
    <property type="entry name" value="MEMBRANE PROTEIN-RELATED"/>
    <property type="match status" value="1"/>
</dbReference>
<accession>A0A927F0L9</accession>
<gene>
    <name evidence="4" type="ORF">IF129_13170</name>
</gene>
<keyword evidence="1" id="KW-0472">Membrane</keyword>